<proteinExistence type="predicted"/>
<name>A0ABV5WCB4_9BACI</name>
<reference evidence="2 3" key="1">
    <citation type="submission" date="2024-09" db="EMBL/GenBank/DDBJ databases">
        <authorList>
            <person name="Sun Q."/>
            <person name="Mori K."/>
        </authorList>
    </citation>
    <scope>NUCLEOTIDE SEQUENCE [LARGE SCALE GENOMIC DNA]</scope>
    <source>
        <strain evidence="2 3">JCM 11201</strain>
    </source>
</reference>
<accession>A0ABV5WCB4</accession>
<dbReference type="PROSITE" id="PS51186">
    <property type="entry name" value="GNAT"/>
    <property type="match status" value="1"/>
</dbReference>
<evidence type="ECO:0000259" key="1">
    <source>
        <dbReference type="PROSITE" id="PS51186"/>
    </source>
</evidence>
<dbReference type="InterPro" id="IPR000182">
    <property type="entry name" value="GNAT_dom"/>
</dbReference>
<comment type="caution">
    <text evidence="2">The sequence shown here is derived from an EMBL/GenBank/DDBJ whole genome shotgun (WGS) entry which is preliminary data.</text>
</comment>
<sequence>MKYYESFSEQGRNYTIEGVLDYFNERIRVDSYTGNLQEIINRTEQLAEQHSLSKLILKGKHEHFSSLISSGYTLEAIIPLYFQGQAAYFFTKYRKNDRRNSMFWMQEDEIVRNVKAQQDTKAKEVPPSFVLRLATEKDAEALAQLFRHVFQVYPTPLDSPEYIQKTMREDTIYYVYTANGQIVSTASAEMNCLQGNAELTNCATILEFRKHGLMKQLLIALEKELCMRHIYCAYTIARALSYGMNAAFYQIGYSYTGRLVNNCYIFDKMEDMNVWAKDLSQ</sequence>
<evidence type="ECO:0000313" key="3">
    <source>
        <dbReference type="Proteomes" id="UP001589609"/>
    </source>
</evidence>
<dbReference type="SUPFAM" id="SSF55729">
    <property type="entry name" value="Acyl-CoA N-acyltransferases (Nat)"/>
    <property type="match status" value="1"/>
</dbReference>
<dbReference type="InterPro" id="IPR016181">
    <property type="entry name" value="Acyl_CoA_acyltransferase"/>
</dbReference>
<dbReference type="NCBIfam" id="TIGR03827">
    <property type="entry name" value="GNAT_ablB"/>
    <property type="match status" value="1"/>
</dbReference>
<dbReference type="Pfam" id="PF13527">
    <property type="entry name" value="Acetyltransf_9"/>
    <property type="match status" value="1"/>
</dbReference>
<dbReference type="Proteomes" id="UP001589609">
    <property type="component" value="Unassembled WGS sequence"/>
</dbReference>
<protein>
    <submittedName>
        <fullName evidence="2">Beta-lysine N-acetyltransferase</fullName>
    </submittedName>
</protein>
<keyword evidence="3" id="KW-1185">Reference proteome</keyword>
<evidence type="ECO:0000313" key="2">
    <source>
        <dbReference type="EMBL" id="MFB9758032.1"/>
    </source>
</evidence>
<dbReference type="InterPro" id="IPR022525">
    <property type="entry name" value="GNAT_AblB"/>
</dbReference>
<dbReference type="RefSeq" id="WP_379948272.1">
    <property type="nucleotide sequence ID" value="NZ_JBHMAF010000020.1"/>
</dbReference>
<dbReference type="Gene3D" id="3.40.630.30">
    <property type="match status" value="1"/>
</dbReference>
<dbReference type="EMBL" id="JBHMAF010000020">
    <property type="protein sequence ID" value="MFB9758032.1"/>
    <property type="molecule type" value="Genomic_DNA"/>
</dbReference>
<feature type="domain" description="N-acetyltransferase" evidence="1">
    <location>
        <begin position="129"/>
        <end position="280"/>
    </location>
</feature>
<organism evidence="2 3">
    <name type="scientific">Ectobacillus funiculus</name>
    <dbReference type="NCBI Taxonomy" id="137993"/>
    <lineage>
        <taxon>Bacteria</taxon>
        <taxon>Bacillati</taxon>
        <taxon>Bacillota</taxon>
        <taxon>Bacilli</taxon>
        <taxon>Bacillales</taxon>
        <taxon>Bacillaceae</taxon>
        <taxon>Ectobacillus</taxon>
    </lineage>
</organism>
<gene>
    <name evidence="2" type="primary">ablB</name>
    <name evidence="2" type="ORF">ACFFMS_05700</name>
</gene>